<reference evidence="1" key="1">
    <citation type="submission" date="2014-09" db="EMBL/GenBank/DDBJ databases">
        <authorList>
            <person name="Magalhaes I.L.F."/>
            <person name="Oliveira U."/>
            <person name="Santos F.R."/>
            <person name="Vidigal T.H.D.A."/>
            <person name="Brescovit A.D."/>
            <person name="Santos A.J."/>
        </authorList>
    </citation>
    <scope>NUCLEOTIDE SEQUENCE</scope>
    <source>
        <tissue evidence="1">Shoot tissue taken approximately 20 cm above the soil surface</tissue>
    </source>
</reference>
<organism evidence="1">
    <name type="scientific">Arundo donax</name>
    <name type="common">Giant reed</name>
    <name type="synonym">Donax arundinaceus</name>
    <dbReference type="NCBI Taxonomy" id="35708"/>
    <lineage>
        <taxon>Eukaryota</taxon>
        <taxon>Viridiplantae</taxon>
        <taxon>Streptophyta</taxon>
        <taxon>Embryophyta</taxon>
        <taxon>Tracheophyta</taxon>
        <taxon>Spermatophyta</taxon>
        <taxon>Magnoliopsida</taxon>
        <taxon>Liliopsida</taxon>
        <taxon>Poales</taxon>
        <taxon>Poaceae</taxon>
        <taxon>PACMAD clade</taxon>
        <taxon>Arundinoideae</taxon>
        <taxon>Arundineae</taxon>
        <taxon>Arundo</taxon>
    </lineage>
</organism>
<proteinExistence type="predicted"/>
<sequence length="25" mass="2821">MWPACSSTVDSCRTCLVGYRAETRK</sequence>
<dbReference type="AlphaFoldDB" id="A0A0A9H387"/>
<protein>
    <submittedName>
        <fullName evidence="1">Uncharacterized protein</fullName>
    </submittedName>
</protein>
<name>A0A0A9H387_ARUDO</name>
<dbReference type="EMBL" id="GBRH01170553">
    <property type="protein sequence ID" value="JAE27343.1"/>
    <property type="molecule type" value="Transcribed_RNA"/>
</dbReference>
<evidence type="ECO:0000313" key="1">
    <source>
        <dbReference type="EMBL" id="JAE27343.1"/>
    </source>
</evidence>
<accession>A0A0A9H387</accession>
<reference evidence="1" key="2">
    <citation type="journal article" date="2015" name="Data Brief">
        <title>Shoot transcriptome of the giant reed, Arundo donax.</title>
        <authorList>
            <person name="Barrero R.A."/>
            <person name="Guerrero F.D."/>
            <person name="Moolhuijzen P."/>
            <person name="Goolsby J.A."/>
            <person name="Tidwell J."/>
            <person name="Bellgard S.E."/>
            <person name="Bellgard M.I."/>
        </authorList>
    </citation>
    <scope>NUCLEOTIDE SEQUENCE</scope>
    <source>
        <tissue evidence="1">Shoot tissue taken approximately 20 cm above the soil surface</tissue>
    </source>
</reference>